<dbReference type="AlphaFoldDB" id="A0A375BMM3"/>
<dbReference type="Proteomes" id="UP000256780">
    <property type="component" value="Chromosome CBM2587_a"/>
</dbReference>
<name>A0A375BMM3_9BURK</name>
<organism evidence="1">
    <name type="scientific">Cupriavidus taiwanensis</name>
    <dbReference type="NCBI Taxonomy" id="164546"/>
    <lineage>
        <taxon>Bacteria</taxon>
        <taxon>Pseudomonadati</taxon>
        <taxon>Pseudomonadota</taxon>
        <taxon>Betaproteobacteria</taxon>
        <taxon>Burkholderiales</taxon>
        <taxon>Burkholderiaceae</taxon>
        <taxon>Cupriavidus</taxon>
    </lineage>
</organism>
<protein>
    <submittedName>
        <fullName evidence="1">Uncharacterized protein</fullName>
    </submittedName>
</protein>
<dbReference type="EMBL" id="OFSQ01000009">
    <property type="protein sequence ID" value="SOY47943.1"/>
    <property type="molecule type" value="Genomic_DNA"/>
</dbReference>
<evidence type="ECO:0000313" key="1">
    <source>
        <dbReference type="EMBL" id="SOY47943.1"/>
    </source>
</evidence>
<sequence length="20" mass="2257">MAQICRAGGNPLWKRRLASQ</sequence>
<proteinExistence type="predicted"/>
<gene>
    <name evidence="1" type="ORF">CBM2587_A170009</name>
</gene>
<reference evidence="1" key="1">
    <citation type="submission" date="2018-01" db="EMBL/GenBank/DDBJ databases">
        <authorList>
            <person name="Clerissi C."/>
        </authorList>
    </citation>
    <scope>NUCLEOTIDE SEQUENCE</scope>
    <source>
        <strain evidence="1">Cupriavidus sp. LMG 19464</strain>
    </source>
</reference>
<accession>A0A375BMM3</accession>
<comment type="caution">
    <text evidence="1">The sequence shown here is derived from an EMBL/GenBank/DDBJ whole genome shotgun (WGS) entry which is preliminary data.</text>
</comment>